<evidence type="ECO:0000313" key="4">
    <source>
        <dbReference type="Proteomes" id="UP001461498"/>
    </source>
</evidence>
<dbReference type="InterPro" id="IPR000219">
    <property type="entry name" value="DH_dom"/>
</dbReference>
<dbReference type="AlphaFoldDB" id="A0AAW1D7Z6"/>
<accession>A0AAW1D7Z6</accession>
<dbReference type="SUPFAM" id="SSF48065">
    <property type="entry name" value="DBL homology domain (DH-domain)"/>
    <property type="match status" value="1"/>
</dbReference>
<dbReference type="PROSITE" id="PS50010">
    <property type="entry name" value="DH_2"/>
    <property type="match status" value="1"/>
</dbReference>
<dbReference type="Gene3D" id="1.20.900.10">
    <property type="entry name" value="Dbl homology (DH) domain"/>
    <property type="match status" value="2"/>
</dbReference>
<evidence type="ECO:0000256" key="1">
    <source>
        <dbReference type="SAM" id="MobiDB-lite"/>
    </source>
</evidence>
<dbReference type="GO" id="GO:0005085">
    <property type="term" value="F:guanyl-nucleotide exchange factor activity"/>
    <property type="evidence" value="ECO:0007669"/>
    <property type="project" value="InterPro"/>
</dbReference>
<dbReference type="PANTHER" id="PTHR13217">
    <property type="entry name" value="PLECKSTRIN HOMOLOGY DOMAIN-CONTAINING FAMILY G MEMBER 7"/>
    <property type="match status" value="1"/>
</dbReference>
<evidence type="ECO:0000313" key="3">
    <source>
        <dbReference type="EMBL" id="KAK9504450.1"/>
    </source>
</evidence>
<dbReference type="SUPFAM" id="SSF50729">
    <property type="entry name" value="PH domain-like"/>
    <property type="match status" value="1"/>
</dbReference>
<dbReference type="GO" id="GO:0030424">
    <property type="term" value="C:axon"/>
    <property type="evidence" value="ECO:0007669"/>
    <property type="project" value="TreeGrafter"/>
</dbReference>
<evidence type="ECO:0000259" key="2">
    <source>
        <dbReference type="PROSITE" id="PS50010"/>
    </source>
</evidence>
<dbReference type="GO" id="GO:0043542">
    <property type="term" value="P:endothelial cell migration"/>
    <property type="evidence" value="ECO:0007669"/>
    <property type="project" value="TreeGrafter"/>
</dbReference>
<dbReference type="Pfam" id="PF00621">
    <property type="entry name" value="RhoGEF"/>
    <property type="match status" value="2"/>
</dbReference>
<dbReference type="PANTHER" id="PTHR13217:SF11">
    <property type="entry name" value="PLECKSTRIN HOMOLOGY DOMAIN-CONTAINING FAMILY G MEMBER 5"/>
    <property type="match status" value="1"/>
</dbReference>
<dbReference type="EMBL" id="JAPXFL010000007">
    <property type="protein sequence ID" value="KAK9504450.1"/>
    <property type="molecule type" value="Genomic_DNA"/>
</dbReference>
<dbReference type="InterPro" id="IPR040181">
    <property type="entry name" value="PKHG5/7"/>
</dbReference>
<organism evidence="3 4">
    <name type="scientific">Rhynocoris fuscipes</name>
    <dbReference type="NCBI Taxonomy" id="488301"/>
    <lineage>
        <taxon>Eukaryota</taxon>
        <taxon>Metazoa</taxon>
        <taxon>Ecdysozoa</taxon>
        <taxon>Arthropoda</taxon>
        <taxon>Hexapoda</taxon>
        <taxon>Insecta</taxon>
        <taxon>Pterygota</taxon>
        <taxon>Neoptera</taxon>
        <taxon>Paraneoptera</taxon>
        <taxon>Hemiptera</taxon>
        <taxon>Heteroptera</taxon>
        <taxon>Panheteroptera</taxon>
        <taxon>Cimicomorpha</taxon>
        <taxon>Reduviidae</taxon>
        <taxon>Harpactorinae</taxon>
        <taxon>Harpactorini</taxon>
        <taxon>Rhynocoris</taxon>
    </lineage>
</organism>
<gene>
    <name evidence="3" type="ORF">O3M35_010777</name>
</gene>
<feature type="domain" description="DH" evidence="2">
    <location>
        <begin position="54"/>
        <end position="209"/>
    </location>
</feature>
<protein>
    <recommendedName>
        <fullName evidence="2">DH domain-containing protein</fullName>
    </recommendedName>
</protein>
<keyword evidence="4" id="KW-1185">Reference proteome</keyword>
<name>A0AAW1D7Z6_9HEMI</name>
<dbReference type="GO" id="GO:0030139">
    <property type="term" value="C:endocytic vesicle"/>
    <property type="evidence" value="ECO:0007669"/>
    <property type="project" value="TreeGrafter"/>
</dbReference>
<dbReference type="GO" id="GO:0007266">
    <property type="term" value="P:Rho protein signal transduction"/>
    <property type="evidence" value="ECO:0007669"/>
    <property type="project" value="TreeGrafter"/>
</dbReference>
<comment type="caution">
    <text evidence="3">The sequence shown here is derived from an EMBL/GenBank/DDBJ whole genome shotgun (WGS) entry which is preliminary data.</text>
</comment>
<dbReference type="InterPro" id="IPR035899">
    <property type="entry name" value="DBL_dom_sf"/>
</dbReference>
<proteinExistence type="predicted"/>
<dbReference type="Proteomes" id="UP001461498">
    <property type="component" value="Unassembled WGS sequence"/>
</dbReference>
<sequence>MELLIEKLNNYSKSGIPQICNKHDEDLEESLYKVEDDWKEIVTNHSTLTDSERQQQTAIWELIQTEVAYIHTLKLVTDLFLSCLVNLQKCNLLIDIDKNRLFSNVEEISQCNINLWAKYLLPMLVTARETSALLDPNSILEAFLKWCETQKDCHRLRLIEMLVKPMQRLTKYSLLLKAILKHTTLEKQRENLETMIEKMDIFVNNVNSTLKHKEDMETLKTLISRIEAYDVIETKDEDLEKIIKVHNNFDLRKPMPGCNPLHKRQLIAEIDVKFKEYNNSKIEVHCIILTDMLLVCKIVRSSQLKIIRPPYQIQRLVLQELTRDTPTLAVVYLSEYSTPVTAFLLTSPDQKTIKNFTTNIRRAEGLYNAAKQASDDTWRVEPDSSRADTLRVIVPQLGQSLPDLKEASRRWLAPPPRPLAPPPTPPRGSSYPPPSPPLRRTPAIRHNTMDRPEQ</sequence>
<dbReference type="SMART" id="SM00325">
    <property type="entry name" value="RhoGEF"/>
    <property type="match status" value="1"/>
</dbReference>
<feature type="region of interest" description="Disordered" evidence="1">
    <location>
        <begin position="407"/>
        <end position="454"/>
    </location>
</feature>
<dbReference type="GO" id="GO:0005886">
    <property type="term" value="C:plasma membrane"/>
    <property type="evidence" value="ECO:0007669"/>
    <property type="project" value="TreeGrafter"/>
</dbReference>
<feature type="compositionally biased region" description="Pro residues" evidence="1">
    <location>
        <begin position="413"/>
        <end position="439"/>
    </location>
</feature>
<dbReference type="CDD" id="cd13244">
    <property type="entry name" value="PH_PLEKHG5_G6"/>
    <property type="match status" value="1"/>
</dbReference>
<reference evidence="3 4" key="1">
    <citation type="submission" date="2022-12" db="EMBL/GenBank/DDBJ databases">
        <title>Chromosome-level genome assembly of true bugs.</title>
        <authorList>
            <person name="Ma L."/>
            <person name="Li H."/>
        </authorList>
    </citation>
    <scope>NUCLEOTIDE SEQUENCE [LARGE SCALE GENOMIC DNA]</scope>
    <source>
        <strain evidence="3">Lab_2022b</strain>
    </source>
</reference>